<dbReference type="Gene3D" id="3.40.630.30">
    <property type="match status" value="1"/>
</dbReference>
<evidence type="ECO:0000313" key="3">
    <source>
        <dbReference type="EMBL" id="ALZ85103.1"/>
    </source>
</evidence>
<organism evidence="3 4">
    <name type="scientific">Pseudomonas oryzihabitans</name>
    <dbReference type="NCBI Taxonomy" id="47885"/>
    <lineage>
        <taxon>Bacteria</taxon>
        <taxon>Pseudomonadati</taxon>
        <taxon>Pseudomonadota</taxon>
        <taxon>Gammaproteobacteria</taxon>
        <taxon>Pseudomonadales</taxon>
        <taxon>Pseudomonadaceae</taxon>
        <taxon>Pseudomonas</taxon>
    </lineage>
</organism>
<sequence>MTSVVQLPGGLRLVHEELDGESLWRVGDELWLRCRQHATPEGLRVQVSGGCSDLTTERLAALALALLLREPEAPALLWEGLPALPEALRQGLLTQGIEGGLRSWRAQFWQRPQPWLGPVSSAGYPALAQLTGQRRHPCRPPKPEGDVYRRYDHRLGAWISLRALALEADLPLFHRWQNQPRVATFWEEEGSLDQHRAYLQRQAADPHVLTLVGSLDDEPFAYFEAYWAAEDRIAPFYAVDDYDRGIHMLVGEERLRGPQRVACWLPALVHYLLLDEPRTRRIVSEPRADNERMIGYLQRQGFYRQKDFDFPHKRAALMLLERERFFDRCVLA</sequence>
<dbReference type="SUPFAM" id="SSF55729">
    <property type="entry name" value="Acyl-CoA N-acyltransferases (Nat)"/>
    <property type="match status" value="1"/>
</dbReference>
<evidence type="ECO:0000259" key="2">
    <source>
        <dbReference type="SMART" id="SM01006"/>
    </source>
</evidence>
<gene>
    <name evidence="3" type="ORF">APT59_13210</name>
</gene>
<dbReference type="GO" id="GO:0016410">
    <property type="term" value="F:N-acyltransferase activity"/>
    <property type="evidence" value="ECO:0007669"/>
    <property type="project" value="TreeGrafter"/>
</dbReference>
<dbReference type="GO" id="GO:0019290">
    <property type="term" value="P:siderophore biosynthetic process"/>
    <property type="evidence" value="ECO:0007669"/>
    <property type="project" value="InterPro"/>
</dbReference>
<dbReference type="AlphaFoldDB" id="A0A0U4P8M0"/>
<evidence type="ECO:0000256" key="1">
    <source>
        <dbReference type="ARBA" id="ARBA00004924"/>
    </source>
</evidence>
<dbReference type="KEGG" id="por:APT59_13210"/>
<dbReference type="Proteomes" id="UP000064137">
    <property type="component" value="Chromosome"/>
</dbReference>
<protein>
    <submittedName>
        <fullName evidence="3">Acetyltransferase</fullName>
    </submittedName>
</protein>
<dbReference type="InterPro" id="IPR019432">
    <property type="entry name" value="Acyltransferase_MbtK/IucB-like"/>
</dbReference>
<dbReference type="Pfam" id="PF13523">
    <property type="entry name" value="Acetyltransf_8"/>
    <property type="match status" value="1"/>
</dbReference>
<dbReference type="InterPro" id="IPR016181">
    <property type="entry name" value="Acyl_CoA_acyltransferase"/>
</dbReference>
<evidence type="ECO:0000313" key="4">
    <source>
        <dbReference type="Proteomes" id="UP000064137"/>
    </source>
</evidence>
<dbReference type="OrthoDB" id="9087497at2"/>
<name>A0A0U4P8M0_9PSED</name>
<dbReference type="PANTHER" id="PTHR31438">
    <property type="entry name" value="LYSINE N-ACYLTRANSFERASE C17G9.06C-RELATED"/>
    <property type="match status" value="1"/>
</dbReference>
<keyword evidence="3" id="KW-0808">Transferase</keyword>
<dbReference type="EMBL" id="CP013987">
    <property type="protein sequence ID" value="ALZ85103.1"/>
    <property type="molecule type" value="Genomic_DNA"/>
</dbReference>
<dbReference type="RefSeq" id="WP_059315273.1">
    <property type="nucleotide sequence ID" value="NZ_CP013987.1"/>
</dbReference>
<comment type="pathway">
    <text evidence="1">Siderophore biosynthesis.</text>
</comment>
<accession>A0A0U4P8M0</accession>
<dbReference type="SMART" id="SM01006">
    <property type="entry name" value="AlcB"/>
    <property type="match status" value="1"/>
</dbReference>
<feature type="domain" description="Acyltransferase MbtK/IucB-like conserved" evidence="2">
    <location>
        <begin position="162"/>
        <end position="209"/>
    </location>
</feature>
<reference evidence="3 4" key="1">
    <citation type="submission" date="2016-01" db="EMBL/GenBank/DDBJ databases">
        <title>Annotation of Pseudomonas oryzihabitans USDA-ARS-USMARC-56511.</title>
        <authorList>
            <person name="Harhay G.P."/>
            <person name="Harhay D.M."/>
            <person name="Smith T.P.L."/>
            <person name="Bono J.L."/>
            <person name="Heaton M.P."/>
            <person name="Clawson M.L."/>
            <person name="Chitko-Mckown C.G."/>
            <person name="Capik S.F."/>
            <person name="DeDonder K.D."/>
            <person name="Apley M.D."/>
            <person name="Lubbers B.V."/>
            <person name="White B.J."/>
            <person name="Larson R.L."/>
        </authorList>
    </citation>
    <scope>NUCLEOTIDE SEQUENCE [LARGE SCALE GENOMIC DNA]</scope>
    <source>
        <strain evidence="3 4">USDA-ARS-USMARC-56511</strain>
    </source>
</reference>
<dbReference type="PANTHER" id="PTHR31438:SF1">
    <property type="entry name" value="LYSINE N-ACYLTRANSFERASE C17G9.06C-RELATED"/>
    <property type="match status" value="1"/>
</dbReference>
<proteinExistence type="predicted"/>